<dbReference type="Proteomes" id="UP000276133">
    <property type="component" value="Unassembled WGS sequence"/>
</dbReference>
<keyword evidence="2" id="KW-1185">Reference proteome</keyword>
<reference evidence="1 2" key="1">
    <citation type="journal article" date="2018" name="Sci. Rep.">
        <title>Genomic signatures of local adaptation to the degree of environmental predictability in rotifers.</title>
        <authorList>
            <person name="Franch-Gras L."/>
            <person name="Hahn C."/>
            <person name="Garcia-Roger E.M."/>
            <person name="Carmona M.J."/>
            <person name="Serra M."/>
            <person name="Gomez A."/>
        </authorList>
    </citation>
    <scope>NUCLEOTIDE SEQUENCE [LARGE SCALE GENOMIC DNA]</scope>
    <source>
        <strain evidence="1">HYR1</strain>
    </source>
</reference>
<accession>A0A3M7T000</accession>
<sequence length="96" mass="11032">MLVQLVSRLRQYYQCSSMPGLNDLTKASDQTTTKLGSVQDPVFISNFVLILGDKLKKNNDLKTKKSIKKQAQIYKKYQKLPQGFFGFLLKIQKKNC</sequence>
<dbReference type="AlphaFoldDB" id="A0A3M7T000"/>
<gene>
    <name evidence="1" type="ORF">BpHYR1_009324</name>
</gene>
<name>A0A3M7T000_BRAPC</name>
<comment type="caution">
    <text evidence="1">The sequence shown here is derived from an EMBL/GenBank/DDBJ whole genome shotgun (WGS) entry which is preliminary data.</text>
</comment>
<dbReference type="EMBL" id="REGN01000525">
    <property type="protein sequence ID" value="RNA41297.1"/>
    <property type="molecule type" value="Genomic_DNA"/>
</dbReference>
<organism evidence="1 2">
    <name type="scientific">Brachionus plicatilis</name>
    <name type="common">Marine rotifer</name>
    <name type="synonym">Brachionus muelleri</name>
    <dbReference type="NCBI Taxonomy" id="10195"/>
    <lineage>
        <taxon>Eukaryota</taxon>
        <taxon>Metazoa</taxon>
        <taxon>Spiralia</taxon>
        <taxon>Gnathifera</taxon>
        <taxon>Rotifera</taxon>
        <taxon>Eurotatoria</taxon>
        <taxon>Monogononta</taxon>
        <taxon>Pseudotrocha</taxon>
        <taxon>Ploima</taxon>
        <taxon>Brachionidae</taxon>
        <taxon>Brachionus</taxon>
    </lineage>
</organism>
<evidence type="ECO:0000313" key="1">
    <source>
        <dbReference type="EMBL" id="RNA41297.1"/>
    </source>
</evidence>
<proteinExistence type="predicted"/>
<protein>
    <submittedName>
        <fullName evidence="1">Uncharacterized protein</fullName>
    </submittedName>
</protein>
<evidence type="ECO:0000313" key="2">
    <source>
        <dbReference type="Proteomes" id="UP000276133"/>
    </source>
</evidence>